<evidence type="ECO:0000256" key="1">
    <source>
        <dbReference type="ARBA" id="ARBA00004430"/>
    </source>
</evidence>
<dbReference type="KEGG" id="cvr:CHLNCDRAFT_142039"/>
<dbReference type="Proteomes" id="UP000008141">
    <property type="component" value="Unassembled WGS sequence"/>
</dbReference>
<evidence type="ECO:0000313" key="5">
    <source>
        <dbReference type="EMBL" id="EFN57941.1"/>
    </source>
</evidence>
<dbReference type="OrthoDB" id="519121at2759"/>
<protein>
    <recommendedName>
        <fullName evidence="4">F-box domain-containing protein</fullName>
    </recommendedName>
</protein>
<proteinExistence type="predicted"/>
<dbReference type="PROSITE" id="PS50181">
    <property type="entry name" value="FBOX"/>
    <property type="match status" value="1"/>
</dbReference>
<evidence type="ECO:0000313" key="6">
    <source>
        <dbReference type="Proteomes" id="UP000008141"/>
    </source>
</evidence>
<name>E1Z7L7_CHLVA</name>
<comment type="subcellular location">
    <subcellularLocation>
        <location evidence="1">Cytoplasm</location>
        <location evidence="1">Cytoskeleton</location>
        <location evidence="1">Cilium axoneme</location>
    </subcellularLocation>
</comment>
<dbReference type="STRING" id="554065.E1Z7L7"/>
<dbReference type="InterPro" id="IPR001810">
    <property type="entry name" value="F-box_dom"/>
</dbReference>
<dbReference type="SUPFAM" id="SSF52047">
    <property type="entry name" value="RNI-like"/>
    <property type="match status" value="1"/>
</dbReference>
<reference evidence="5 6" key="1">
    <citation type="journal article" date="2010" name="Plant Cell">
        <title>The Chlorella variabilis NC64A genome reveals adaptation to photosymbiosis, coevolution with viruses, and cryptic sex.</title>
        <authorList>
            <person name="Blanc G."/>
            <person name="Duncan G."/>
            <person name="Agarkova I."/>
            <person name="Borodovsky M."/>
            <person name="Gurnon J."/>
            <person name="Kuo A."/>
            <person name="Lindquist E."/>
            <person name="Lucas S."/>
            <person name="Pangilinan J."/>
            <person name="Polle J."/>
            <person name="Salamov A."/>
            <person name="Terry A."/>
            <person name="Yamada T."/>
            <person name="Dunigan D.D."/>
            <person name="Grigoriev I.V."/>
            <person name="Claverie J.M."/>
            <person name="Van Etten J.L."/>
        </authorList>
    </citation>
    <scope>NUCLEOTIDE SEQUENCE [LARGE SCALE GENOMIC DNA]</scope>
    <source>
        <strain evidence="5 6">NC64A</strain>
    </source>
</reference>
<dbReference type="EMBL" id="GL433838">
    <property type="protein sequence ID" value="EFN57941.1"/>
    <property type="molecule type" value="Genomic_DNA"/>
</dbReference>
<accession>E1Z7L7</accession>
<feature type="domain" description="F-box" evidence="4">
    <location>
        <begin position="5"/>
        <end position="52"/>
    </location>
</feature>
<dbReference type="InterPro" id="IPR032675">
    <property type="entry name" value="LRR_dom_sf"/>
</dbReference>
<dbReference type="InterPro" id="IPR050216">
    <property type="entry name" value="LRR_domain-containing"/>
</dbReference>
<organism evidence="6">
    <name type="scientific">Chlorella variabilis</name>
    <name type="common">Green alga</name>
    <dbReference type="NCBI Taxonomy" id="554065"/>
    <lineage>
        <taxon>Eukaryota</taxon>
        <taxon>Viridiplantae</taxon>
        <taxon>Chlorophyta</taxon>
        <taxon>core chlorophytes</taxon>
        <taxon>Trebouxiophyceae</taxon>
        <taxon>Chlorellales</taxon>
        <taxon>Chlorellaceae</taxon>
        <taxon>Chlorella clade</taxon>
        <taxon>Chlorella</taxon>
    </lineage>
</organism>
<keyword evidence="3" id="KW-0677">Repeat</keyword>
<dbReference type="GeneID" id="17357487"/>
<dbReference type="InParanoid" id="E1Z7L7"/>
<dbReference type="GO" id="GO:0005930">
    <property type="term" value="C:axoneme"/>
    <property type="evidence" value="ECO:0007669"/>
    <property type="project" value="UniProtKB-SubCell"/>
</dbReference>
<keyword evidence="6" id="KW-1185">Reference proteome</keyword>
<gene>
    <name evidence="5" type="ORF">CHLNCDRAFT_142039</name>
</gene>
<dbReference type="Gene3D" id="3.80.10.10">
    <property type="entry name" value="Ribonuclease Inhibitor"/>
    <property type="match status" value="2"/>
</dbReference>
<sequence>MGEGAAAIHDLPDPVLSRVLAVAGKQQGPAVTLVCKRFHALFFAEPSLWHSLRLDCKPPGLAGKRRHLQRVGSLVAELSVARADLLPAMSIVGGGGDRWTLGDVLGAVQPSKLWLEGQQPWHLEPGDASAIQGLTQLRQLGCYGPEPPWALLDSLEPLRQLTALSIACTVLDIGRLSRLTQLRSLILYSERCAPAAPGALAAGLAALTSLSRLDLRSCRGLPPLQPLTALRQLRRMAAQPVVSLPAPTDMAGSLAFFEFEGNQGGRNGFEVGRAQLTRCRLTSWSGGKERGAGAGATAAPAASPIACTLCVTVACVHSWASLLAALLPPGLVLRSLRVQDSDLAQGWHRHCCALDGLEGLELLRCRNLEVALEALPALAPALTRLHLEACDVAGQLPPGLPTIASLRSLTLREQHLSALPAGAYLRGLTALDLSNNCFPEVPPALAAATALRQLSLRANQPPLERGEVLQALPGLALEQLEAGKR</sequence>
<dbReference type="RefSeq" id="XP_005850043.1">
    <property type="nucleotide sequence ID" value="XM_005849981.1"/>
</dbReference>
<evidence type="ECO:0000256" key="3">
    <source>
        <dbReference type="ARBA" id="ARBA00022737"/>
    </source>
</evidence>
<evidence type="ECO:0000256" key="2">
    <source>
        <dbReference type="ARBA" id="ARBA00022614"/>
    </source>
</evidence>
<dbReference type="PANTHER" id="PTHR48051">
    <property type="match status" value="1"/>
</dbReference>
<dbReference type="AlphaFoldDB" id="E1Z7L7"/>
<dbReference type="PANTHER" id="PTHR48051:SF1">
    <property type="entry name" value="RAS SUPPRESSOR PROTEIN 1"/>
    <property type="match status" value="1"/>
</dbReference>
<evidence type="ECO:0000259" key="4">
    <source>
        <dbReference type="PROSITE" id="PS50181"/>
    </source>
</evidence>
<keyword evidence="2" id="KW-0433">Leucine-rich repeat</keyword>